<sequence length="445" mass="46925">MVHYLTAPNIKGKVRHAVFLAVRFCDAIGILQNVKAVDAHASRPPAGEGFASMLRALAAAPPTPGEAPQVDKEGKEDAPYVLCIRPVTAATLSAQALDKLIDLIRGPANMGVKLAVDFRALPDQYAWIDDVETLATRYKAFYRSGGNVAEAEAAEQDDAAADGITERSTKRTRTSGRSVGSGVGAVGSRVTSPDADESMLDDDGCGGHSKTARDAMSITEQLIESLYDTGSASGESRRGNPGAAENAAASGVRPGGLESLASTNVMYSKRVDTRQVSSVSGAAALAVAREDAMALIDGLENVRRSITLHVMPSTMVLDSGDESEGRVSIVAYVTLAGLHSGPIAFDAEVLQPIFKPIKIVFGVTIAVLGGKIEEMEMRFEKAGLISQYDANDAAQRLSRETLQGMAEQMAKRGRVQQLLALTKAVLNHRTSDDGATPSESPDAQE</sequence>
<feature type="region of interest" description="Disordered" evidence="1">
    <location>
        <begin position="152"/>
        <end position="211"/>
    </location>
</feature>
<reference evidence="2" key="1">
    <citation type="submission" date="2021-01" db="EMBL/GenBank/DDBJ databases">
        <authorList>
            <person name="Corre E."/>
            <person name="Pelletier E."/>
            <person name="Niang G."/>
            <person name="Scheremetjew M."/>
            <person name="Finn R."/>
            <person name="Kale V."/>
            <person name="Holt S."/>
            <person name="Cochrane G."/>
            <person name="Meng A."/>
            <person name="Brown T."/>
            <person name="Cohen L."/>
        </authorList>
    </citation>
    <scope>NUCLEOTIDE SEQUENCE</scope>
    <source>
        <strain evidence="2">RCC927</strain>
    </source>
</reference>
<dbReference type="AlphaFoldDB" id="A0A7S3B9N4"/>
<evidence type="ECO:0000313" key="2">
    <source>
        <dbReference type="EMBL" id="CAE0128645.1"/>
    </source>
</evidence>
<proteinExistence type="predicted"/>
<feature type="compositionally biased region" description="Acidic residues" evidence="1">
    <location>
        <begin position="194"/>
        <end position="204"/>
    </location>
</feature>
<name>A0A7S3B9N4_9VIRI</name>
<accession>A0A7S3B9N4</accession>
<dbReference type="EMBL" id="HBHY01003287">
    <property type="protein sequence ID" value="CAE0128645.1"/>
    <property type="molecule type" value="Transcribed_RNA"/>
</dbReference>
<protein>
    <submittedName>
        <fullName evidence="2">Uncharacterized protein</fullName>
    </submittedName>
</protein>
<feature type="region of interest" description="Disordered" evidence="1">
    <location>
        <begin position="230"/>
        <end position="255"/>
    </location>
</feature>
<evidence type="ECO:0000256" key="1">
    <source>
        <dbReference type="SAM" id="MobiDB-lite"/>
    </source>
</evidence>
<gene>
    <name evidence="2" type="ORF">PSIN1315_LOCUS2119</name>
</gene>
<organism evidence="2">
    <name type="scientific">Prasinoderma singulare</name>
    <dbReference type="NCBI Taxonomy" id="676789"/>
    <lineage>
        <taxon>Eukaryota</taxon>
        <taxon>Viridiplantae</taxon>
        <taxon>Prasinodermophyta</taxon>
        <taxon>Prasinodermophyceae</taxon>
        <taxon>Prasinodermales</taxon>
        <taxon>Prasinodermaceae</taxon>
        <taxon>Prasinoderma</taxon>
    </lineage>
</organism>